<protein>
    <submittedName>
        <fullName evidence="2">Kanosamine 6-kinase</fullName>
        <ecNumber evidence="2">2.7.1.179</ecNumber>
    </submittedName>
</protein>
<dbReference type="Proteomes" id="UP000542210">
    <property type="component" value="Unassembled WGS sequence"/>
</dbReference>
<sequence>MTSFLASGAGSGTYLGIDIGGTKVAARMEVGNAAYEAEARWPPYAPDPERDLAVIGDLVERLGPRDRCAAVGVSSAATVDGGGRVVAWPNRPSWIGFDLVAALRCRLGTLIDGAPVRVADDGGLAALAEARACGCPDLAFLGVGTGVGGGLVLDGEPFAGGAAVELGHMVVHPGGPACSCGRDGCLQATASGPATLRRAAARRGGTVTAEDLVSAAVRGEDWAAATIAETATALAFAVVSLTEIVRPRRVHIGGGFGAAAPGLVPGVAAHVAALARTGRPVPVVAPAALGPRASLLGALLHARNAQLQEVAG</sequence>
<dbReference type="GO" id="GO:0016301">
    <property type="term" value="F:kinase activity"/>
    <property type="evidence" value="ECO:0007669"/>
    <property type="project" value="UniProtKB-KW"/>
</dbReference>
<dbReference type="PANTHER" id="PTHR18964:SF149">
    <property type="entry name" value="BIFUNCTIONAL UDP-N-ACETYLGLUCOSAMINE 2-EPIMERASE_N-ACETYLMANNOSAMINE KINASE"/>
    <property type="match status" value="1"/>
</dbReference>
<dbReference type="PANTHER" id="PTHR18964">
    <property type="entry name" value="ROK (REPRESSOR, ORF, KINASE) FAMILY"/>
    <property type="match status" value="1"/>
</dbReference>
<dbReference type="EMBL" id="JACHND010000001">
    <property type="protein sequence ID" value="MBB4701894.1"/>
    <property type="molecule type" value="Genomic_DNA"/>
</dbReference>
<dbReference type="InterPro" id="IPR000600">
    <property type="entry name" value="ROK"/>
</dbReference>
<dbReference type="EC" id="2.7.1.179" evidence="2"/>
<accession>A0A7W7D7U3</accession>
<keyword evidence="3" id="KW-1185">Reference proteome</keyword>
<evidence type="ECO:0000313" key="2">
    <source>
        <dbReference type="EMBL" id="MBB4701894.1"/>
    </source>
</evidence>
<proteinExistence type="inferred from homology"/>
<evidence type="ECO:0000256" key="1">
    <source>
        <dbReference type="ARBA" id="ARBA00006479"/>
    </source>
</evidence>
<dbReference type="RefSeq" id="WP_184881275.1">
    <property type="nucleotide sequence ID" value="NZ_BOOV01000007.1"/>
</dbReference>
<keyword evidence="2" id="KW-0418">Kinase</keyword>
<dbReference type="InterPro" id="IPR043129">
    <property type="entry name" value="ATPase_NBD"/>
</dbReference>
<dbReference type="Pfam" id="PF00480">
    <property type="entry name" value="ROK"/>
    <property type="match status" value="1"/>
</dbReference>
<gene>
    <name evidence="2" type="ORF">BJ982_003438</name>
</gene>
<dbReference type="SUPFAM" id="SSF53067">
    <property type="entry name" value="Actin-like ATPase domain"/>
    <property type="match status" value="1"/>
</dbReference>
<dbReference type="Gene3D" id="3.30.420.40">
    <property type="match status" value="2"/>
</dbReference>
<evidence type="ECO:0000313" key="3">
    <source>
        <dbReference type="Proteomes" id="UP000542210"/>
    </source>
</evidence>
<name>A0A7W7D7U3_9ACTN</name>
<reference evidence="2 3" key="1">
    <citation type="submission" date="2020-08" db="EMBL/GenBank/DDBJ databases">
        <title>Sequencing the genomes of 1000 actinobacteria strains.</title>
        <authorList>
            <person name="Klenk H.-P."/>
        </authorList>
    </citation>
    <scope>NUCLEOTIDE SEQUENCE [LARGE SCALE GENOMIC DNA]</scope>
    <source>
        <strain evidence="2 3">DSM 45784</strain>
    </source>
</reference>
<comment type="similarity">
    <text evidence="1">Belongs to the ROK (NagC/XylR) family.</text>
</comment>
<comment type="caution">
    <text evidence="2">The sequence shown here is derived from an EMBL/GenBank/DDBJ whole genome shotgun (WGS) entry which is preliminary data.</text>
</comment>
<organism evidence="2 3">
    <name type="scientific">Sphaerisporangium siamense</name>
    <dbReference type="NCBI Taxonomy" id="795645"/>
    <lineage>
        <taxon>Bacteria</taxon>
        <taxon>Bacillati</taxon>
        <taxon>Actinomycetota</taxon>
        <taxon>Actinomycetes</taxon>
        <taxon>Streptosporangiales</taxon>
        <taxon>Streptosporangiaceae</taxon>
        <taxon>Sphaerisporangium</taxon>
    </lineage>
</organism>
<dbReference type="AlphaFoldDB" id="A0A7W7D7U3"/>
<keyword evidence="2" id="KW-0808">Transferase</keyword>